<dbReference type="InterPro" id="IPR028994">
    <property type="entry name" value="Integrin_alpha_N"/>
</dbReference>
<sequence>MSVTRQVFRGTKCVVRCDTLPLLSAADWHGHGRCDLLVTSRATTRNAAFHNDYTPITIGAGQKVVLGSKCPQAWLPGPTDPAMRFGNLDGDNKADCLFTHSDGRTIGRLNTATGLTALNRKWRCWGC</sequence>
<name>A0A6G1K108_9PLEO</name>
<accession>A0A6G1K108</accession>
<dbReference type="Proteomes" id="UP000799428">
    <property type="component" value="Unassembled WGS sequence"/>
</dbReference>
<dbReference type="SUPFAM" id="SSF69318">
    <property type="entry name" value="Integrin alpha N-terminal domain"/>
    <property type="match status" value="1"/>
</dbReference>
<keyword evidence="2" id="KW-1185">Reference proteome</keyword>
<gene>
    <name evidence="1" type="ORF">K504DRAFT_458955</name>
</gene>
<dbReference type="EMBL" id="MU005775">
    <property type="protein sequence ID" value="KAF2706556.1"/>
    <property type="molecule type" value="Genomic_DNA"/>
</dbReference>
<reference evidence="1" key="1">
    <citation type="journal article" date="2020" name="Stud. Mycol.">
        <title>101 Dothideomycetes genomes: a test case for predicting lifestyles and emergence of pathogens.</title>
        <authorList>
            <person name="Haridas S."/>
            <person name="Albert R."/>
            <person name="Binder M."/>
            <person name="Bloem J."/>
            <person name="Labutti K."/>
            <person name="Salamov A."/>
            <person name="Andreopoulos B."/>
            <person name="Baker S."/>
            <person name="Barry K."/>
            <person name="Bills G."/>
            <person name="Bluhm B."/>
            <person name="Cannon C."/>
            <person name="Castanera R."/>
            <person name="Culley D."/>
            <person name="Daum C."/>
            <person name="Ezra D."/>
            <person name="Gonzalez J."/>
            <person name="Henrissat B."/>
            <person name="Kuo A."/>
            <person name="Liang C."/>
            <person name="Lipzen A."/>
            <person name="Lutzoni F."/>
            <person name="Magnuson J."/>
            <person name="Mondo S."/>
            <person name="Nolan M."/>
            <person name="Ohm R."/>
            <person name="Pangilinan J."/>
            <person name="Park H.-J."/>
            <person name="Ramirez L."/>
            <person name="Alfaro M."/>
            <person name="Sun H."/>
            <person name="Tritt A."/>
            <person name="Yoshinaga Y."/>
            <person name="Zwiers L.-H."/>
            <person name="Turgeon B."/>
            <person name="Goodwin S."/>
            <person name="Spatafora J."/>
            <person name="Crous P."/>
            <person name="Grigoriev I."/>
        </authorList>
    </citation>
    <scope>NUCLEOTIDE SEQUENCE</scope>
    <source>
        <strain evidence="1">CBS 279.74</strain>
    </source>
</reference>
<dbReference type="AlphaFoldDB" id="A0A6G1K108"/>
<evidence type="ECO:0000313" key="2">
    <source>
        <dbReference type="Proteomes" id="UP000799428"/>
    </source>
</evidence>
<proteinExistence type="predicted"/>
<organism evidence="1 2">
    <name type="scientific">Pleomassaria siparia CBS 279.74</name>
    <dbReference type="NCBI Taxonomy" id="1314801"/>
    <lineage>
        <taxon>Eukaryota</taxon>
        <taxon>Fungi</taxon>
        <taxon>Dikarya</taxon>
        <taxon>Ascomycota</taxon>
        <taxon>Pezizomycotina</taxon>
        <taxon>Dothideomycetes</taxon>
        <taxon>Pleosporomycetidae</taxon>
        <taxon>Pleosporales</taxon>
        <taxon>Pleomassariaceae</taxon>
        <taxon>Pleomassaria</taxon>
    </lineage>
</organism>
<protein>
    <submittedName>
        <fullName evidence="1">Uncharacterized protein</fullName>
    </submittedName>
</protein>
<evidence type="ECO:0000313" key="1">
    <source>
        <dbReference type="EMBL" id="KAF2706556.1"/>
    </source>
</evidence>